<dbReference type="SUPFAM" id="SSF160920">
    <property type="entry name" value="PSTPO5379-like"/>
    <property type="match status" value="1"/>
</dbReference>
<dbReference type="InterPro" id="IPR009906">
    <property type="entry name" value="D-Glu_cyclase"/>
</dbReference>
<accession>A0A9Q8V7L7</accession>
<dbReference type="Proteomes" id="UP000829364">
    <property type="component" value="Chromosome 1"/>
</dbReference>
<dbReference type="OrthoDB" id="10262538at2759"/>
<gene>
    <name evidence="3" type="ORF">JDV02_001201</name>
</gene>
<evidence type="ECO:0008006" key="5">
    <source>
        <dbReference type="Google" id="ProtNLM"/>
    </source>
</evidence>
<dbReference type="PANTHER" id="PTHR32022:SF10">
    <property type="entry name" value="D-GLUTAMATE CYCLASE, MITOCHONDRIAL"/>
    <property type="match status" value="1"/>
</dbReference>
<dbReference type="Gene3D" id="3.30.2040.10">
    <property type="entry name" value="PSTPO5379-like domain"/>
    <property type="match status" value="1"/>
</dbReference>
<evidence type="ECO:0000313" key="3">
    <source>
        <dbReference type="EMBL" id="UNI14586.1"/>
    </source>
</evidence>
<organism evidence="3 4">
    <name type="scientific">Purpureocillium takamizusanense</name>
    <dbReference type="NCBI Taxonomy" id="2060973"/>
    <lineage>
        <taxon>Eukaryota</taxon>
        <taxon>Fungi</taxon>
        <taxon>Dikarya</taxon>
        <taxon>Ascomycota</taxon>
        <taxon>Pezizomycotina</taxon>
        <taxon>Sordariomycetes</taxon>
        <taxon>Hypocreomycetidae</taxon>
        <taxon>Hypocreales</taxon>
        <taxon>Ophiocordycipitaceae</taxon>
        <taxon>Purpureocillium</taxon>
    </lineage>
</organism>
<sequence length="114" mass="12892">MRSYRSRDVEKVRDITRQYGVTHGEPLDWGWEAVKRLGIQDLQQPDWGDAPLAQNGERLVRGEQGDEDAEVPVFWGCGVTPQEAVMNASLSRRVIAHAPGHMLVLDARDDDIKR</sequence>
<dbReference type="GO" id="GO:0047820">
    <property type="term" value="F:D-glutamate cyclase activity"/>
    <property type="evidence" value="ECO:0007669"/>
    <property type="project" value="TreeGrafter"/>
</dbReference>
<dbReference type="KEGG" id="ptkz:JDV02_001201"/>
<dbReference type="GO" id="GO:0006536">
    <property type="term" value="P:glutamate metabolic process"/>
    <property type="evidence" value="ECO:0007669"/>
    <property type="project" value="TreeGrafter"/>
</dbReference>
<dbReference type="AlphaFoldDB" id="A0A9Q8V7L7"/>
<reference evidence="3" key="1">
    <citation type="submission" date="2021-11" db="EMBL/GenBank/DDBJ databases">
        <title>Purpureocillium_takamizusanense_genome.</title>
        <authorList>
            <person name="Nguyen N.-H."/>
        </authorList>
    </citation>
    <scope>NUCLEOTIDE SEQUENCE</scope>
    <source>
        <strain evidence="3">PT3</strain>
    </source>
</reference>
<dbReference type="PANTHER" id="PTHR32022">
    <property type="entry name" value="D-GLUTAMATE CYCLASE, MITOCHONDRIAL"/>
    <property type="match status" value="1"/>
</dbReference>
<dbReference type="RefSeq" id="XP_047838067.1">
    <property type="nucleotide sequence ID" value="XM_047982105.1"/>
</dbReference>
<dbReference type="GeneID" id="72063164"/>
<evidence type="ECO:0000256" key="1">
    <source>
        <dbReference type="ARBA" id="ARBA00007896"/>
    </source>
</evidence>
<dbReference type="EMBL" id="CP086354">
    <property type="protein sequence ID" value="UNI14586.1"/>
    <property type="molecule type" value="Genomic_DNA"/>
</dbReference>
<proteinExistence type="inferred from homology"/>
<keyword evidence="4" id="KW-1185">Reference proteome</keyword>
<evidence type="ECO:0000256" key="2">
    <source>
        <dbReference type="ARBA" id="ARBA00023239"/>
    </source>
</evidence>
<dbReference type="InterPro" id="IPR038021">
    <property type="entry name" value="Putative_hydro-lyase"/>
</dbReference>
<keyword evidence="2" id="KW-0456">Lyase</keyword>
<comment type="similarity">
    <text evidence="1">Belongs to the D-glutamate cyclase family.</text>
</comment>
<dbReference type="Pfam" id="PF07286">
    <property type="entry name" value="D-Glu_cyclase"/>
    <property type="match status" value="1"/>
</dbReference>
<evidence type="ECO:0000313" key="4">
    <source>
        <dbReference type="Proteomes" id="UP000829364"/>
    </source>
</evidence>
<name>A0A9Q8V7L7_9HYPO</name>
<protein>
    <recommendedName>
        <fullName evidence="5">DUF1445 domain-containing protein</fullName>
    </recommendedName>
</protein>